<dbReference type="InterPro" id="IPR012263">
    <property type="entry name" value="M_m6A_EcoRV"/>
</dbReference>
<keyword evidence="5" id="KW-0949">S-adenosyl-L-methionine</keyword>
<dbReference type="PIRSF" id="PIRSF000398">
    <property type="entry name" value="M_m6A_EcoRV"/>
    <property type="match status" value="1"/>
</dbReference>
<dbReference type="PANTHER" id="PTHR30481">
    <property type="entry name" value="DNA ADENINE METHYLASE"/>
    <property type="match status" value="1"/>
</dbReference>
<protein>
    <recommendedName>
        <fullName evidence="2">site-specific DNA-methyltransferase (adenine-specific)</fullName>
        <ecNumber evidence="2">2.1.1.72</ecNumber>
    </recommendedName>
</protein>
<dbReference type="EC" id="2.1.1.72" evidence="2"/>
<gene>
    <name evidence="7" type="ORF">FHE72_04570</name>
</gene>
<accession>A0A6I6UCC3</accession>
<dbReference type="SUPFAM" id="SSF53335">
    <property type="entry name" value="S-adenosyl-L-methionine-dependent methyltransferases"/>
    <property type="match status" value="1"/>
</dbReference>
<dbReference type="Gene3D" id="3.40.50.150">
    <property type="entry name" value="Vaccinia Virus protein VP39"/>
    <property type="match status" value="1"/>
</dbReference>
<dbReference type="AlphaFoldDB" id="A0A6I6UCC3"/>
<proteinExistence type="inferred from homology"/>
<dbReference type="Pfam" id="PF02086">
    <property type="entry name" value="MethyltransfD12"/>
    <property type="match status" value="1"/>
</dbReference>
<dbReference type="PRINTS" id="PR00505">
    <property type="entry name" value="D12N6MTFRASE"/>
</dbReference>
<evidence type="ECO:0000256" key="5">
    <source>
        <dbReference type="ARBA" id="ARBA00022691"/>
    </source>
</evidence>
<dbReference type="GO" id="GO:0009307">
    <property type="term" value="P:DNA restriction-modification system"/>
    <property type="evidence" value="ECO:0007669"/>
    <property type="project" value="InterPro"/>
</dbReference>
<keyword evidence="4" id="KW-0808">Transferase</keyword>
<evidence type="ECO:0000256" key="6">
    <source>
        <dbReference type="ARBA" id="ARBA00047942"/>
    </source>
</evidence>
<evidence type="ECO:0000256" key="4">
    <source>
        <dbReference type="ARBA" id="ARBA00022679"/>
    </source>
</evidence>
<dbReference type="KEGG" id="bvq:FHE72_04570"/>
<sequence>MGNPSPLRYPGGKYKTYEYIKQLIIENNCKTYIEPFAGGAAVAINLLLEGAVKKIIINDYDRSIYALWYSILFHPRELTELVYDTQITIEEWHRQKEIQKNKNKSSLLSLGFSTLFLNRTNRSGIVKGGVIGGKDQSGNYLMDCRFPKEKLVRKINIISNLKDQIQIHNLDALIFIENVIKNTRGSFTFFDPPYFRKGPSLYTNFYNEEDHLLLANKIQKELKNRKWIVSYDNSPKIKEMYQKLQYIEYYLNYSVSDKRKGIEFMFFSKNTSQSIPCRYLNIYEDEVVSSC</sequence>
<comment type="similarity">
    <text evidence="1">Belongs to the N(4)/N(6)-methyltransferase family.</text>
</comment>
<dbReference type="Proteomes" id="UP000465062">
    <property type="component" value="Chromosome"/>
</dbReference>
<evidence type="ECO:0000313" key="8">
    <source>
        <dbReference type="Proteomes" id="UP000465062"/>
    </source>
</evidence>
<dbReference type="RefSeq" id="WP_159361372.1">
    <property type="nucleotide sequence ID" value="NZ_CP047394.1"/>
</dbReference>
<dbReference type="GO" id="GO:0009007">
    <property type="term" value="F:site-specific DNA-methyltransferase (adenine-specific) activity"/>
    <property type="evidence" value="ECO:0007669"/>
    <property type="project" value="UniProtKB-EC"/>
</dbReference>
<evidence type="ECO:0000256" key="2">
    <source>
        <dbReference type="ARBA" id="ARBA00011900"/>
    </source>
</evidence>
<dbReference type="GO" id="GO:0043565">
    <property type="term" value="F:sequence-specific DNA binding"/>
    <property type="evidence" value="ECO:0007669"/>
    <property type="project" value="TreeGrafter"/>
</dbReference>
<dbReference type="EMBL" id="CP047394">
    <property type="protein sequence ID" value="QHE60395.1"/>
    <property type="molecule type" value="Genomic_DNA"/>
</dbReference>
<reference evidence="7 8" key="1">
    <citation type="submission" date="2019-06" db="EMBL/GenBank/DDBJ databases">
        <title>An operon consisting of a P-type ATPase gene and a transcriptional regular gene given the different cadmium resistance in Bacillus vietamensis 151-6 and Bacillus marisflavi 151-25.</title>
        <authorList>
            <person name="Yu X."/>
        </authorList>
    </citation>
    <scope>NUCLEOTIDE SEQUENCE [LARGE SCALE GENOMIC DNA]</scope>
    <source>
        <strain evidence="7 8">151-6</strain>
    </source>
</reference>
<dbReference type="GO" id="GO:0032259">
    <property type="term" value="P:methylation"/>
    <property type="evidence" value="ECO:0007669"/>
    <property type="project" value="UniProtKB-KW"/>
</dbReference>
<dbReference type="InterPro" id="IPR012327">
    <property type="entry name" value="MeTrfase_D12"/>
</dbReference>
<name>A0A6I6UCC3_9BACI</name>
<evidence type="ECO:0000313" key="7">
    <source>
        <dbReference type="EMBL" id="QHE60395.1"/>
    </source>
</evidence>
<keyword evidence="3 7" id="KW-0489">Methyltransferase</keyword>
<dbReference type="Gene3D" id="1.10.1020.10">
    <property type="entry name" value="Adenine-specific Methyltransferase, Domain 2"/>
    <property type="match status" value="1"/>
</dbReference>
<dbReference type="PANTHER" id="PTHR30481:SF2">
    <property type="entry name" value="SITE-SPECIFIC DNA-METHYLTRANSFERASE (ADENINE-SPECIFIC)"/>
    <property type="match status" value="1"/>
</dbReference>
<dbReference type="InterPro" id="IPR029063">
    <property type="entry name" value="SAM-dependent_MTases_sf"/>
</dbReference>
<comment type="catalytic activity">
    <reaction evidence="6">
        <text>a 2'-deoxyadenosine in DNA + S-adenosyl-L-methionine = an N(6)-methyl-2'-deoxyadenosine in DNA + S-adenosyl-L-homocysteine + H(+)</text>
        <dbReference type="Rhea" id="RHEA:15197"/>
        <dbReference type="Rhea" id="RHEA-COMP:12418"/>
        <dbReference type="Rhea" id="RHEA-COMP:12419"/>
        <dbReference type="ChEBI" id="CHEBI:15378"/>
        <dbReference type="ChEBI" id="CHEBI:57856"/>
        <dbReference type="ChEBI" id="CHEBI:59789"/>
        <dbReference type="ChEBI" id="CHEBI:90615"/>
        <dbReference type="ChEBI" id="CHEBI:90616"/>
        <dbReference type="EC" id="2.1.1.72"/>
    </reaction>
</comment>
<dbReference type="GO" id="GO:0006298">
    <property type="term" value="P:mismatch repair"/>
    <property type="evidence" value="ECO:0007669"/>
    <property type="project" value="TreeGrafter"/>
</dbReference>
<evidence type="ECO:0000256" key="1">
    <source>
        <dbReference type="ARBA" id="ARBA00006594"/>
    </source>
</evidence>
<evidence type="ECO:0000256" key="3">
    <source>
        <dbReference type="ARBA" id="ARBA00022603"/>
    </source>
</evidence>
<organism evidence="7 8">
    <name type="scientific">Rossellomorea vietnamensis</name>
    <dbReference type="NCBI Taxonomy" id="218284"/>
    <lineage>
        <taxon>Bacteria</taxon>
        <taxon>Bacillati</taxon>
        <taxon>Bacillota</taxon>
        <taxon>Bacilli</taxon>
        <taxon>Bacillales</taxon>
        <taxon>Bacillaceae</taxon>
        <taxon>Rossellomorea</taxon>
    </lineage>
</organism>
<dbReference type="InterPro" id="IPR023095">
    <property type="entry name" value="Ade_MeTrfase_dom_2"/>
</dbReference>
<dbReference type="REBASE" id="365074">
    <property type="entry name" value="M.Bvi1516ORF4570P"/>
</dbReference>
<dbReference type="GO" id="GO:1904047">
    <property type="term" value="F:S-adenosyl-L-methionine binding"/>
    <property type="evidence" value="ECO:0007669"/>
    <property type="project" value="TreeGrafter"/>
</dbReference>